<keyword evidence="5 7" id="KW-0418">Kinase</keyword>
<accession>A0A0W0TRE6</accession>
<dbReference type="STRING" id="448.Lery_1250"/>
<evidence type="ECO:0000256" key="1">
    <source>
        <dbReference type="ARBA" id="ARBA00009018"/>
    </source>
</evidence>
<comment type="subcellular location">
    <subcellularLocation>
        <location evidence="5">Cytoplasm</location>
    </subcellularLocation>
</comment>
<dbReference type="GO" id="GO:0005524">
    <property type="term" value="F:ATP binding"/>
    <property type="evidence" value="ECO:0007669"/>
    <property type="project" value="UniProtKB-UniRule"/>
</dbReference>
<keyword evidence="2 5" id="KW-0547">Nucleotide-binding</keyword>
<dbReference type="PANTHER" id="PTHR10695:SF46">
    <property type="entry name" value="BIFUNCTIONAL COENZYME A SYNTHASE-RELATED"/>
    <property type="match status" value="1"/>
</dbReference>
<dbReference type="Gene3D" id="3.40.50.300">
    <property type="entry name" value="P-loop containing nucleotide triphosphate hydrolases"/>
    <property type="match status" value="1"/>
</dbReference>
<feature type="binding site" evidence="5">
    <location>
        <begin position="11"/>
        <end position="16"/>
    </location>
    <ligand>
        <name>ATP</name>
        <dbReference type="ChEBI" id="CHEBI:30616"/>
    </ligand>
</feature>
<dbReference type="NCBIfam" id="TIGR00152">
    <property type="entry name" value="dephospho-CoA kinase"/>
    <property type="match status" value="1"/>
</dbReference>
<dbReference type="UniPathway" id="UPA00241">
    <property type="reaction ID" value="UER00356"/>
</dbReference>
<organism evidence="7 8">
    <name type="scientific">Legionella erythra</name>
    <dbReference type="NCBI Taxonomy" id="448"/>
    <lineage>
        <taxon>Bacteria</taxon>
        <taxon>Pseudomonadati</taxon>
        <taxon>Pseudomonadota</taxon>
        <taxon>Gammaproteobacteria</taxon>
        <taxon>Legionellales</taxon>
        <taxon>Legionellaceae</taxon>
        <taxon>Legionella</taxon>
    </lineage>
</organism>
<evidence type="ECO:0000256" key="5">
    <source>
        <dbReference type="HAMAP-Rule" id="MF_00376"/>
    </source>
</evidence>
<gene>
    <name evidence="5" type="primary">coaE</name>
    <name evidence="7" type="ORF">Lery_1250</name>
</gene>
<comment type="catalytic activity">
    <reaction evidence="5">
        <text>3'-dephospho-CoA + ATP = ADP + CoA + H(+)</text>
        <dbReference type="Rhea" id="RHEA:18245"/>
        <dbReference type="ChEBI" id="CHEBI:15378"/>
        <dbReference type="ChEBI" id="CHEBI:30616"/>
        <dbReference type="ChEBI" id="CHEBI:57287"/>
        <dbReference type="ChEBI" id="CHEBI:57328"/>
        <dbReference type="ChEBI" id="CHEBI:456216"/>
        <dbReference type="EC" id="2.7.1.24"/>
    </reaction>
</comment>
<evidence type="ECO:0000256" key="4">
    <source>
        <dbReference type="ARBA" id="ARBA00022993"/>
    </source>
</evidence>
<comment type="pathway">
    <text evidence="5">Cofactor biosynthesis; coenzyme A biosynthesis; CoA from (R)-pantothenate: step 5/5.</text>
</comment>
<dbReference type="EC" id="2.7.1.24" evidence="5 6"/>
<dbReference type="Proteomes" id="UP000054773">
    <property type="component" value="Unassembled WGS sequence"/>
</dbReference>
<keyword evidence="4 5" id="KW-0173">Coenzyme A biosynthesis</keyword>
<evidence type="ECO:0000256" key="2">
    <source>
        <dbReference type="ARBA" id="ARBA00022741"/>
    </source>
</evidence>
<keyword evidence="5" id="KW-0808">Transferase</keyword>
<proteinExistence type="inferred from homology"/>
<sequence>MYCVGLTGNIASGKSSAIRRFKALGIPVIMADEVAREVTAPGQPALQVIRQHFGEDILHEDSLNRAKLRQLIFKHPHERLWLENLLHPLIRQQIETRVAAFKAPYCVIEIPLLLDRSHYPYLDRILVIISDKERLIERVMTRDQHSREEALAILAAQPDETARRAIADDLIINEGSLAEFEQTINDLHKQYLFLASQQANSTE</sequence>
<keyword evidence="5" id="KW-0963">Cytoplasm</keyword>
<dbReference type="PATRIC" id="fig|448.7.peg.1308"/>
<dbReference type="GO" id="GO:0004140">
    <property type="term" value="F:dephospho-CoA kinase activity"/>
    <property type="evidence" value="ECO:0007669"/>
    <property type="project" value="UniProtKB-UniRule"/>
</dbReference>
<dbReference type="PROSITE" id="PS51219">
    <property type="entry name" value="DPCK"/>
    <property type="match status" value="1"/>
</dbReference>
<comment type="similarity">
    <text evidence="1 5">Belongs to the CoaE family.</text>
</comment>
<comment type="caution">
    <text evidence="7">The sequence shown here is derived from an EMBL/GenBank/DDBJ whole genome shotgun (WGS) entry which is preliminary data.</text>
</comment>
<dbReference type="GO" id="GO:0005737">
    <property type="term" value="C:cytoplasm"/>
    <property type="evidence" value="ECO:0007669"/>
    <property type="project" value="UniProtKB-SubCell"/>
</dbReference>
<dbReference type="EMBL" id="LNYA01000023">
    <property type="protein sequence ID" value="KTC98196.1"/>
    <property type="molecule type" value="Genomic_DNA"/>
</dbReference>
<dbReference type="AlphaFoldDB" id="A0A0W0TRE6"/>
<dbReference type="InterPro" id="IPR001977">
    <property type="entry name" value="Depp_CoAkinase"/>
</dbReference>
<keyword evidence="3 5" id="KW-0067">ATP-binding</keyword>
<dbReference type="CDD" id="cd02022">
    <property type="entry name" value="DPCK"/>
    <property type="match status" value="1"/>
</dbReference>
<evidence type="ECO:0000313" key="7">
    <source>
        <dbReference type="EMBL" id="KTC98196.1"/>
    </source>
</evidence>
<dbReference type="PANTHER" id="PTHR10695">
    <property type="entry name" value="DEPHOSPHO-COA KINASE-RELATED"/>
    <property type="match status" value="1"/>
</dbReference>
<evidence type="ECO:0000256" key="3">
    <source>
        <dbReference type="ARBA" id="ARBA00022840"/>
    </source>
</evidence>
<dbReference type="Pfam" id="PF01121">
    <property type="entry name" value="CoaE"/>
    <property type="match status" value="1"/>
</dbReference>
<protein>
    <recommendedName>
        <fullName evidence="5 6">Dephospho-CoA kinase</fullName>
        <ecNumber evidence="5 6">2.7.1.24</ecNumber>
    </recommendedName>
    <alternativeName>
        <fullName evidence="5">Dephosphocoenzyme A kinase</fullName>
    </alternativeName>
</protein>
<dbReference type="InterPro" id="IPR027417">
    <property type="entry name" value="P-loop_NTPase"/>
</dbReference>
<keyword evidence="8" id="KW-1185">Reference proteome</keyword>
<dbReference type="GO" id="GO:0015937">
    <property type="term" value="P:coenzyme A biosynthetic process"/>
    <property type="evidence" value="ECO:0007669"/>
    <property type="project" value="UniProtKB-UniRule"/>
</dbReference>
<dbReference type="SUPFAM" id="SSF52540">
    <property type="entry name" value="P-loop containing nucleoside triphosphate hydrolases"/>
    <property type="match status" value="1"/>
</dbReference>
<reference evidence="7 8" key="1">
    <citation type="submission" date="2015-11" db="EMBL/GenBank/DDBJ databases">
        <title>Genomic analysis of 38 Legionella species identifies large and diverse effector repertoires.</title>
        <authorList>
            <person name="Burstein D."/>
            <person name="Amaro F."/>
            <person name="Zusman T."/>
            <person name="Lifshitz Z."/>
            <person name="Cohen O."/>
            <person name="Gilbert J.A."/>
            <person name="Pupko T."/>
            <person name="Shuman H.A."/>
            <person name="Segal G."/>
        </authorList>
    </citation>
    <scope>NUCLEOTIDE SEQUENCE [LARGE SCALE GENOMIC DNA]</scope>
    <source>
        <strain evidence="7 8">SE-32A-C8</strain>
    </source>
</reference>
<dbReference type="HAMAP" id="MF_00376">
    <property type="entry name" value="Dephospho_CoA_kinase"/>
    <property type="match status" value="1"/>
</dbReference>
<evidence type="ECO:0000256" key="6">
    <source>
        <dbReference type="NCBIfam" id="TIGR00152"/>
    </source>
</evidence>
<dbReference type="RefSeq" id="WP_237759160.1">
    <property type="nucleotide sequence ID" value="NZ_CAAAHY010000002.1"/>
</dbReference>
<evidence type="ECO:0000313" key="8">
    <source>
        <dbReference type="Proteomes" id="UP000054773"/>
    </source>
</evidence>
<name>A0A0W0TRE6_LEGER</name>
<comment type="function">
    <text evidence="5">Catalyzes the phosphorylation of the 3'-hydroxyl group of dephosphocoenzyme A to form coenzyme A.</text>
</comment>